<evidence type="ECO:0000259" key="2">
    <source>
        <dbReference type="PROSITE" id="PS51819"/>
    </source>
</evidence>
<dbReference type="GO" id="GO:0046872">
    <property type="term" value="F:metal ion binding"/>
    <property type="evidence" value="ECO:0007669"/>
    <property type="project" value="UniProtKB-KW"/>
</dbReference>
<reference evidence="3 4" key="1">
    <citation type="journal article" date="2015" name="G3 (Bethesda)">
        <title>Insights into Ongoing Evolution of the Hexachlorocyclohexane Catabolic Pathway from Comparative Genomics of Ten Sphingomonadaceae Strains.</title>
        <authorList>
            <person name="Pearce S.L."/>
            <person name="Oakeshott J.G."/>
            <person name="Pandey G."/>
        </authorList>
    </citation>
    <scope>NUCLEOTIDE SEQUENCE [LARGE SCALE GENOMIC DNA]</scope>
    <source>
        <strain evidence="3 4">LL02</strain>
    </source>
</reference>
<accession>A0A0J7XWI5</accession>
<keyword evidence="4" id="KW-1185">Reference proteome</keyword>
<dbReference type="PANTHER" id="PTHR43048:SF3">
    <property type="entry name" value="METHYLMALONYL-COA EPIMERASE, MITOCHONDRIAL"/>
    <property type="match status" value="1"/>
</dbReference>
<protein>
    <recommendedName>
        <fullName evidence="2">VOC domain-containing protein</fullName>
    </recommendedName>
</protein>
<dbReference type="InterPro" id="IPR029068">
    <property type="entry name" value="Glyas_Bleomycin-R_OHBP_Dase"/>
</dbReference>
<dbReference type="EMBL" id="JACU01000004">
    <property type="protein sequence ID" value="KMS56071.1"/>
    <property type="molecule type" value="Genomic_DNA"/>
</dbReference>
<dbReference type="RefSeq" id="WP_059150928.1">
    <property type="nucleotide sequence ID" value="NZ_KQ130453.1"/>
</dbReference>
<comment type="caution">
    <text evidence="3">The sequence shown here is derived from an EMBL/GenBank/DDBJ whole genome shotgun (WGS) entry which is preliminary data.</text>
</comment>
<dbReference type="InterPro" id="IPR037523">
    <property type="entry name" value="VOC_core"/>
</dbReference>
<dbReference type="Proteomes" id="UP000052268">
    <property type="component" value="Unassembled WGS sequence"/>
</dbReference>
<dbReference type="GO" id="GO:0046491">
    <property type="term" value="P:L-methylmalonyl-CoA metabolic process"/>
    <property type="evidence" value="ECO:0007669"/>
    <property type="project" value="TreeGrafter"/>
</dbReference>
<dbReference type="PANTHER" id="PTHR43048">
    <property type="entry name" value="METHYLMALONYL-COA EPIMERASE"/>
    <property type="match status" value="1"/>
</dbReference>
<dbReference type="OrthoDB" id="9792173at2"/>
<evidence type="ECO:0000256" key="1">
    <source>
        <dbReference type="ARBA" id="ARBA00022723"/>
    </source>
</evidence>
<sequence length="177" mass="19629">MSRIYGKIFQVAYVVPDLDEAVSHWTQAMGVGPFYDFPLPLPFEELAVDERPAPLDEPIFGGVSISYSGDTMIELIQPGTAPSTYRDFLESGKNGVHHYGTWIEDYDATLARARADGVPVLLEGRLPLSRFAYLDTARDGLSPLVEVIKPLPPMVELFDMIRSAAAQWDGSDPRRTI</sequence>
<dbReference type="GO" id="GO:0004493">
    <property type="term" value="F:methylmalonyl-CoA epimerase activity"/>
    <property type="evidence" value="ECO:0007669"/>
    <property type="project" value="TreeGrafter"/>
</dbReference>
<dbReference type="PATRIC" id="fig|1114963.3.peg.1574"/>
<dbReference type="InterPro" id="IPR051785">
    <property type="entry name" value="MMCE/EMCE_epimerase"/>
</dbReference>
<dbReference type="Pfam" id="PF13669">
    <property type="entry name" value="Glyoxalase_4"/>
    <property type="match status" value="1"/>
</dbReference>
<evidence type="ECO:0000313" key="4">
    <source>
        <dbReference type="Proteomes" id="UP000052268"/>
    </source>
</evidence>
<gene>
    <name evidence="3" type="ORF">V474_13820</name>
</gene>
<proteinExistence type="predicted"/>
<name>A0A0J7XWI5_9SPHN</name>
<dbReference type="SUPFAM" id="SSF54593">
    <property type="entry name" value="Glyoxalase/Bleomycin resistance protein/Dihydroxybiphenyl dioxygenase"/>
    <property type="match status" value="1"/>
</dbReference>
<organism evidence="3 4">
    <name type="scientific">Novosphingobium barchaimii LL02</name>
    <dbReference type="NCBI Taxonomy" id="1114963"/>
    <lineage>
        <taxon>Bacteria</taxon>
        <taxon>Pseudomonadati</taxon>
        <taxon>Pseudomonadota</taxon>
        <taxon>Alphaproteobacteria</taxon>
        <taxon>Sphingomonadales</taxon>
        <taxon>Sphingomonadaceae</taxon>
        <taxon>Novosphingobium</taxon>
    </lineage>
</organism>
<dbReference type="AlphaFoldDB" id="A0A0J7XWI5"/>
<dbReference type="PROSITE" id="PS51819">
    <property type="entry name" value="VOC"/>
    <property type="match status" value="1"/>
</dbReference>
<dbReference type="Gene3D" id="3.10.180.10">
    <property type="entry name" value="2,3-Dihydroxybiphenyl 1,2-Dioxygenase, domain 1"/>
    <property type="match status" value="1"/>
</dbReference>
<evidence type="ECO:0000313" key="3">
    <source>
        <dbReference type="EMBL" id="KMS56071.1"/>
    </source>
</evidence>
<feature type="domain" description="VOC" evidence="2">
    <location>
        <begin position="7"/>
        <end position="150"/>
    </location>
</feature>
<keyword evidence="1" id="KW-0479">Metal-binding</keyword>